<protein>
    <recommendedName>
        <fullName evidence="2">DUF4368 domain-containing protein</fullName>
    </recommendedName>
</protein>
<proteinExistence type="predicted"/>
<accession>A0A133Y3X2</accession>
<evidence type="ECO:0000256" key="1">
    <source>
        <dbReference type="SAM" id="Coils"/>
    </source>
</evidence>
<evidence type="ECO:0000313" key="4">
    <source>
        <dbReference type="Proteomes" id="UP000070422"/>
    </source>
</evidence>
<dbReference type="OrthoDB" id="9811097at2"/>
<dbReference type="PATRIC" id="fig|87541.4.peg.266"/>
<gene>
    <name evidence="3" type="ORF">HMPREF3187_00265</name>
</gene>
<dbReference type="AlphaFoldDB" id="A0A133Y3X2"/>
<feature type="domain" description="DUF4368" evidence="2">
    <location>
        <begin position="57"/>
        <end position="123"/>
    </location>
</feature>
<sequence length="129" mass="15499">MILKEMDISIARYVVIESMENYALKKISEKHFERLYKKYYEEQAELESTIKICQEEIDNHNKNKIDTNNFLKMIKKYTDIEELTTPMINEFIEKIIAHEATRGRKGEQRKQEIHVYFNFIGDFKNIEVG</sequence>
<dbReference type="Proteomes" id="UP000070422">
    <property type="component" value="Unassembled WGS sequence"/>
</dbReference>
<evidence type="ECO:0000313" key="3">
    <source>
        <dbReference type="EMBL" id="KXB37871.1"/>
    </source>
</evidence>
<name>A0A133Y3X2_9LACT</name>
<dbReference type="Pfam" id="PF14287">
    <property type="entry name" value="DUF4368"/>
    <property type="match status" value="1"/>
</dbReference>
<dbReference type="EMBL" id="LSCQ01000017">
    <property type="protein sequence ID" value="KXB37871.1"/>
    <property type="molecule type" value="Genomic_DNA"/>
</dbReference>
<dbReference type="InterPro" id="IPR025378">
    <property type="entry name" value="DUF4368"/>
</dbReference>
<keyword evidence="1" id="KW-0175">Coiled coil</keyword>
<reference evidence="3 4" key="1">
    <citation type="submission" date="2016-01" db="EMBL/GenBank/DDBJ databases">
        <authorList>
            <person name="Oliw E.H."/>
        </authorList>
    </citation>
    <scope>NUCLEOTIDE SEQUENCE [LARGE SCALE GENOMIC DNA]</scope>
    <source>
        <strain evidence="3 4">KA00635</strain>
    </source>
</reference>
<evidence type="ECO:0000259" key="2">
    <source>
        <dbReference type="Pfam" id="PF14287"/>
    </source>
</evidence>
<comment type="caution">
    <text evidence="3">The sequence shown here is derived from an EMBL/GenBank/DDBJ whole genome shotgun (WGS) entry which is preliminary data.</text>
</comment>
<organism evidence="3 4">
    <name type="scientific">Aerococcus christensenii</name>
    <dbReference type="NCBI Taxonomy" id="87541"/>
    <lineage>
        <taxon>Bacteria</taxon>
        <taxon>Bacillati</taxon>
        <taxon>Bacillota</taxon>
        <taxon>Bacilli</taxon>
        <taxon>Lactobacillales</taxon>
        <taxon>Aerococcaceae</taxon>
        <taxon>Aerococcus</taxon>
    </lineage>
</organism>
<dbReference type="STRING" id="87541.AWM71_02750"/>
<feature type="coiled-coil region" evidence="1">
    <location>
        <begin position="36"/>
        <end position="63"/>
    </location>
</feature>